<gene>
    <name evidence="1" type="ORF">H9846_08615</name>
</gene>
<reference evidence="1" key="1">
    <citation type="journal article" date="2021" name="PeerJ">
        <title>Extensive microbial diversity within the chicken gut microbiome revealed by metagenomics and culture.</title>
        <authorList>
            <person name="Gilroy R."/>
            <person name="Ravi A."/>
            <person name="Getino M."/>
            <person name="Pursley I."/>
            <person name="Horton D.L."/>
            <person name="Alikhan N.F."/>
            <person name="Baker D."/>
            <person name="Gharbi K."/>
            <person name="Hall N."/>
            <person name="Watson M."/>
            <person name="Adriaenssens E.M."/>
            <person name="Foster-Nyarko E."/>
            <person name="Jarju S."/>
            <person name="Secka A."/>
            <person name="Antonio M."/>
            <person name="Oren A."/>
            <person name="Chaudhuri R.R."/>
            <person name="La Ragione R."/>
            <person name="Hildebrand F."/>
            <person name="Pallen M.J."/>
        </authorList>
    </citation>
    <scope>NUCLEOTIDE SEQUENCE</scope>
    <source>
        <strain evidence="1">ChiHecec2B26-7398</strain>
    </source>
</reference>
<dbReference type="Pfam" id="PF09719">
    <property type="entry name" value="C_GCAxxG_C_C"/>
    <property type="match status" value="1"/>
</dbReference>
<accession>A0A9D1Y1K3</accession>
<dbReference type="Proteomes" id="UP000886751">
    <property type="component" value="Unassembled WGS sequence"/>
</dbReference>
<name>A0A9D1Y1K3_9FIRM</name>
<reference evidence="1" key="2">
    <citation type="submission" date="2021-04" db="EMBL/GenBank/DDBJ databases">
        <authorList>
            <person name="Gilroy R."/>
        </authorList>
    </citation>
    <scope>NUCLEOTIDE SEQUENCE</scope>
    <source>
        <strain evidence="1">ChiHecec2B26-7398</strain>
    </source>
</reference>
<comment type="caution">
    <text evidence="1">The sequence shown here is derived from an EMBL/GenBank/DDBJ whole genome shotgun (WGS) entry which is preliminary data.</text>
</comment>
<dbReference type="InterPro" id="IPR010181">
    <property type="entry name" value="CGCAxxGCC_motif"/>
</dbReference>
<dbReference type="NCBIfam" id="TIGR01909">
    <property type="entry name" value="C_GCAxxG_C_C"/>
    <property type="match status" value="1"/>
</dbReference>
<dbReference type="AlphaFoldDB" id="A0A9D1Y1K3"/>
<evidence type="ECO:0000313" key="2">
    <source>
        <dbReference type="Proteomes" id="UP000886751"/>
    </source>
</evidence>
<organism evidence="1 2">
    <name type="scientific">Candidatus Gemmiger excrementipullorum</name>
    <dbReference type="NCBI Taxonomy" id="2838610"/>
    <lineage>
        <taxon>Bacteria</taxon>
        <taxon>Bacillati</taxon>
        <taxon>Bacillota</taxon>
        <taxon>Clostridia</taxon>
        <taxon>Eubacteriales</taxon>
        <taxon>Gemmiger</taxon>
    </lineage>
</organism>
<evidence type="ECO:0000313" key="1">
    <source>
        <dbReference type="EMBL" id="HIX95503.1"/>
    </source>
</evidence>
<dbReference type="EMBL" id="DXEI01000128">
    <property type="protein sequence ID" value="HIX95503.1"/>
    <property type="molecule type" value="Genomic_DNA"/>
</dbReference>
<protein>
    <submittedName>
        <fullName evidence="1">C-GCAxxG-C-C family protein</fullName>
    </submittedName>
</protein>
<proteinExistence type="predicted"/>
<sequence>MSKYGDKAYEAFFKGYNCSQCVALAFAAEMGLTEEQALKLSSGFGGGMGRMREVCGAFSGAVLVLGALYGNTDPALKTQTYTEVQALAAQYRARSGGGSIVCRELLGLKQAEGSPVASPRTADYYKKRPCPELVRLAADLMAEYIEQHPRPAADAGQEKGDAPV</sequence>